<comment type="caution">
    <text evidence="1">The sequence shown here is derived from an EMBL/GenBank/DDBJ whole genome shotgun (WGS) entry which is preliminary data.</text>
</comment>
<proteinExistence type="predicted"/>
<dbReference type="Proteomes" id="UP000238338">
    <property type="component" value="Unassembled WGS sequence"/>
</dbReference>
<dbReference type="EMBL" id="PVEP01000005">
    <property type="protein sequence ID" value="PQV56373.1"/>
    <property type="molecule type" value="Genomic_DNA"/>
</dbReference>
<protein>
    <submittedName>
        <fullName evidence="1">Uncharacterized protein</fullName>
    </submittedName>
</protein>
<evidence type="ECO:0000313" key="2">
    <source>
        <dbReference type="Proteomes" id="UP000238338"/>
    </source>
</evidence>
<gene>
    <name evidence="1" type="ORF">LX70_02639</name>
</gene>
<evidence type="ECO:0000313" key="1">
    <source>
        <dbReference type="EMBL" id="PQV56373.1"/>
    </source>
</evidence>
<sequence length="190" mass="21425">MPKVSRTRPMEQASWAAALRLNSFTCYSLAAEVHLGAEVVREIVADWRRSGAVVEIGRGDKNRLRFAVKEGQTELPRRTRRDGTYLRTGTAQGNMWRAMRGLGTFTPTDLAAHSNTTDVKVSVEDALAYCQMLVRSAHIRVHRKGLPGRREAVYRLIRNTGPLPPCERRIRAVWDENLQEYAHIADGGRT</sequence>
<name>A0A2S8S6H1_9RHOB</name>
<accession>A0A2S8S6H1</accession>
<keyword evidence="2" id="KW-1185">Reference proteome</keyword>
<dbReference type="AlphaFoldDB" id="A0A2S8S6H1"/>
<reference evidence="1 2" key="1">
    <citation type="submission" date="2018-02" db="EMBL/GenBank/DDBJ databases">
        <title>Genomic Encyclopedia of Archaeal and Bacterial Type Strains, Phase II (KMG-II): from individual species to whole genera.</title>
        <authorList>
            <person name="Goeker M."/>
        </authorList>
    </citation>
    <scope>NUCLEOTIDE SEQUENCE [LARGE SCALE GENOMIC DNA]</scope>
    <source>
        <strain evidence="1 2">DSM 18921</strain>
    </source>
</reference>
<organism evidence="1 2">
    <name type="scientific">Albidovulum denitrificans</name>
    <dbReference type="NCBI Taxonomy" id="404881"/>
    <lineage>
        <taxon>Bacteria</taxon>
        <taxon>Pseudomonadati</taxon>
        <taxon>Pseudomonadota</taxon>
        <taxon>Alphaproteobacteria</taxon>
        <taxon>Rhodobacterales</taxon>
        <taxon>Paracoccaceae</taxon>
        <taxon>Albidovulum</taxon>
    </lineage>
</organism>